<gene>
    <name evidence="2" type="ORF">SAMN02745166_01936</name>
</gene>
<dbReference type="AlphaFoldDB" id="A0A1T4XU88"/>
<reference evidence="3" key="1">
    <citation type="submission" date="2017-02" db="EMBL/GenBank/DDBJ databases">
        <authorList>
            <person name="Varghese N."/>
            <person name="Submissions S."/>
        </authorList>
    </citation>
    <scope>NUCLEOTIDE SEQUENCE [LARGE SCALE GENOMIC DNA]</scope>
    <source>
        <strain evidence="3">ATCC 700200</strain>
    </source>
</reference>
<dbReference type="InterPro" id="IPR031849">
    <property type="entry name" value="DUF5069"/>
</dbReference>
<dbReference type="EMBL" id="FUYE01000005">
    <property type="protein sequence ID" value="SKA92718.1"/>
    <property type="molecule type" value="Genomic_DNA"/>
</dbReference>
<name>A0A1T4XU88_9BACT</name>
<protein>
    <recommendedName>
        <fullName evidence="1">DUF5069 domain-containing protein</fullName>
    </recommendedName>
</protein>
<dbReference type="RefSeq" id="WP_078813308.1">
    <property type="nucleotide sequence ID" value="NZ_FUYE01000005.1"/>
</dbReference>
<evidence type="ECO:0000313" key="2">
    <source>
        <dbReference type="EMBL" id="SKA92718.1"/>
    </source>
</evidence>
<organism evidence="2 3">
    <name type="scientific">Prosthecobacter debontii</name>
    <dbReference type="NCBI Taxonomy" id="48467"/>
    <lineage>
        <taxon>Bacteria</taxon>
        <taxon>Pseudomonadati</taxon>
        <taxon>Verrucomicrobiota</taxon>
        <taxon>Verrucomicrobiia</taxon>
        <taxon>Verrucomicrobiales</taxon>
        <taxon>Verrucomicrobiaceae</taxon>
        <taxon>Prosthecobacter</taxon>
    </lineage>
</organism>
<keyword evidence="3" id="KW-1185">Reference proteome</keyword>
<evidence type="ECO:0000259" key="1">
    <source>
        <dbReference type="Pfam" id="PF16798"/>
    </source>
</evidence>
<proteinExistence type="predicted"/>
<feature type="domain" description="DUF5069" evidence="1">
    <location>
        <begin position="4"/>
        <end position="140"/>
    </location>
</feature>
<dbReference type="Proteomes" id="UP000190774">
    <property type="component" value="Unassembled WGS sequence"/>
</dbReference>
<sequence>MSFPIRSPRDTVGGIMVFGRILDKIRLNASEGLPPGYHLGIIAGKRTFDDRVCTLLGVTFEALSARVLDGGTDEELLEWCFQNGRKPDPEHIELFNGFMMKRGWRDVATSGLIQQRAEAGLGHREDLVTFFDLMDTEEGRAA</sequence>
<accession>A0A1T4XU88</accession>
<dbReference type="Pfam" id="PF16798">
    <property type="entry name" value="DUF5069"/>
    <property type="match status" value="1"/>
</dbReference>
<dbReference type="STRING" id="48467.SAMN02745166_01936"/>
<evidence type="ECO:0000313" key="3">
    <source>
        <dbReference type="Proteomes" id="UP000190774"/>
    </source>
</evidence>
<dbReference type="OrthoDB" id="190677at2"/>